<keyword evidence="2 3" id="KW-0067">ATP-binding</keyword>
<dbReference type="GO" id="GO:0005737">
    <property type="term" value="C:cytoplasm"/>
    <property type="evidence" value="ECO:0007669"/>
    <property type="project" value="UniProtKB-SubCell"/>
</dbReference>
<dbReference type="Gene3D" id="3.40.50.300">
    <property type="entry name" value="P-loop containing nucleotide triphosphate hydrolases"/>
    <property type="match status" value="1"/>
</dbReference>
<evidence type="ECO:0000313" key="6">
    <source>
        <dbReference type="Proteomes" id="UP000831181"/>
    </source>
</evidence>
<evidence type="ECO:0000256" key="2">
    <source>
        <dbReference type="ARBA" id="ARBA00022840"/>
    </source>
</evidence>
<dbReference type="AlphaFoldDB" id="A0A976RRT0"/>
<name>A0A976RRT0_9LACO</name>
<dbReference type="PANTHER" id="PTHR10695:SF46">
    <property type="entry name" value="BIFUNCTIONAL COENZYME A SYNTHASE-RELATED"/>
    <property type="match status" value="1"/>
</dbReference>
<gene>
    <name evidence="3 5" type="primary">coaE</name>
    <name evidence="5" type="ORF">MOO44_07450</name>
</gene>
<accession>A0A976RRT0</accession>
<feature type="binding site" evidence="3">
    <location>
        <begin position="12"/>
        <end position="17"/>
    </location>
    <ligand>
        <name>ATP</name>
        <dbReference type="ChEBI" id="CHEBI:30616"/>
    </ligand>
</feature>
<comment type="pathway">
    <text evidence="3">Cofactor biosynthesis; coenzyme A biosynthesis; CoA from (R)-pantothenate: step 5/5.</text>
</comment>
<evidence type="ECO:0000256" key="1">
    <source>
        <dbReference type="ARBA" id="ARBA00022741"/>
    </source>
</evidence>
<dbReference type="GO" id="GO:0005524">
    <property type="term" value="F:ATP binding"/>
    <property type="evidence" value="ECO:0007669"/>
    <property type="project" value="UniProtKB-UniRule"/>
</dbReference>
<keyword evidence="3" id="KW-0173">Coenzyme A biosynthesis</keyword>
<sequence>MTKLIGLTGSIGTGKSTVSKQFKACGVPIIDADRIVHQLQRHGTDCYLAIVDAFGPTVAGEDAIDRKRLGQIVFADHAKLMQLNRLLDPYIRHAILKRINELSAQQTPLVVLDAPLLFEAGYASYTDLVVMVTCDSVEQVARITARDHVSTARAVQLIGKQWSQSIKQQLANVTINNSGSIGQTKQQVIKLLDNLR</sequence>
<comment type="catalytic activity">
    <reaction evidence="3">
        <text>3'-dephospho-CoA + ATP = ADP + CoA + H(+)</text>
        <dbReference type="Rhea" id="RHEA:18245"/>
        <dbReference type="ChEBI" id="CHEBI:15378"/>
        <dbReference type="ChEBI" id="CHEBI:30616"/>
        <dbReference type="ChEBI" id="CHEBI:57287"/>
        <dbReference type="ChEBI" id="CHEBI:57328"/>
        <dbReference type="ChEBI" id="CHEBI:456216"/>
        <dbReference type="EC" id="2.7.1.24"/>
    </reaction>
</comment>
<dbReference type="RefSeq" id="WP_260116513.1">
    <property type="nucleotide sequence ID" value="NZ_CP093361.1"/>
</dbReference>
<dbReference type="KEGG" id="lbe:MOO44_07450"/>
<dbReference type="Proteomes" id="UP000831181">
    <property type="component" value="Chromosome"/>
</dbReference>
<keyword evidence="3 5" id="KW-0808">Transferase</keyword>
<keyword evidence="3 5" id="KW-0418">Kinase</keyword>
<dbReference type="Pfam" id="PF01121">
    <property type="entry name" value="CoaE"/>
    <property type="match status" value="1"/>
</dbReference>
<comment type="function">
    <text evidence="3">Catalyzes the phosphorylation of the 3'-hydroxyl group of dephosphocoenzyme A to form coenzyme A.</text>
</comment>
<keyword evidence="3" id="KW-0963">Cytoplasm</keyword>
<evidence type="ECO:0000256" key="3">
    <source>
        <dbReference type="HAMAP-Rule" id="MF_00376"/>
    </source>
</evidence>
<comment type="similarity">
    <text evidence="3">Belongs to the CoaE family.</text>
</comment>
<dbReference type="CDD" id="cd02022">
    <property type="entry name" value="DPCK"/>
    <property type="match status" value="1"/>
</dbReference>
<dbReference type="HAMAP" id="MF_00376">
    <property type="entry name" value="Dephospho_CoA_kinase"/>
    <property type="match status" value="1"/>
</dbReference>
<dbReference type="NCBIfam" id="TIGR00152">
    <property type="entry name" value="dephospho-CoA kinase"/>
    <property type="match status" value="1"/>
</dbReference>
<evidence type="ECO:0000313" key="5">
    <source>
        <dbReference type="EMBL" id="UQS86712.1"/>
    </source>
</evidence>
<dbReference type="EC" id="2.7.1.24" evidence="3 4"/>
<evidence type="ECO:0000256" key="4">
    <source>
        <dbReference type="NCBIfam" id="TIGR00152"/>
    </source>
</evidence>
<keyword evidence="1 3" id="KW-0547">Nucleotide-binding</keyword>
<dbReference type="InterPro" id="IPR001977">
    <property type="entry name" value="Depp_CoAkinase"/>
</dbReference>
<protein>
    <recommendedName>
        <fullName evidence="3 4">Dephospho-CoA kinase</fullName>
        <ecNumber evidence="3 4">2.7.1.24</ecNumber>
    </recommendedName>
    <alternativeName>
        <fullName evidence="3">Dephosphocoenzyme A kinase</fullName>
    </alternativeName>
</protein>
<proteinExistence type="inferred from homology"/>
<dbReference type="EMBL" id="CP093361">
    <property type="protein sequence ID" value="UQS86712.1"/>
    <property type="molecule type" value="Genomic_DNA"/>
</dbReference>
<dbReference type="PROSITE" id="PS51219">
    <property type="entry name" value="DPCK"/>
    <property type="match status" value="1"/>
</dbReference>
<dbReference type="GO" id="GO:0004140">
    <property type="term" value="F:dephospho-CoA kinase activity"/>
    <property type="evidence" value="ECO:0007669"/>
    <property type="project" value="UniProtKB-UniRule"/>
</dbReference>
<reference evidence="5" key="1">
    <citation type="journal article" date="2022" name="Int. J. Syst. Evol. Microbiol.">
        <title>Apilactobacillus apisilvae sp. nov., Nicolia spurrieriana gen. nov. sp. nov., Bombilactobacillus folatiphilus sp. nov. and Bombilactobacillus thymidiniphilus sp. nov., four new lactic acid bacterial isolates from stingless bees Tetragonula carbonaria and Austroplebeia australis.</title>
        <authorList>
            <person name="Oliphant S.A."/>
            <person name="Watson-Haigh N.S."/>
            <person name="Sumby K.M."/>
            <person name="Gardner J."/>
            <person name="Groom S."/>
            <person name="Jiranek V."/>
        </authorList>
    </citation>
    <scope>NUCLEOTIDE SEQUENCE</scope>
    <source>
        <strain evidence="5">SGEP1_A5</strain>
    </source>
</reference>
<dbReference type="PANTHER" id="PTHR10695">
    <property type="entry name" value="DEPHOSPHO-COA KINASE-RELATED"/>
    <property type="match status" value="1"/>
</dbReference>
<keyword evidence="6" id="KW-1185">Reference proteome</keyword>
<organism evidence="5 6">
    <name type="scientific">Nicoliella spurrieriana</name>
    <dbReference type="NCBI Taxonomy" id="2925830"/>
    <lineage>
        <taxon>Bacteria</taxon>
        <taxon>Bacillati</taxon>
        <taxon>Bacillota</taxon>
        <taxon>Bacilli</taxon>
        <taxon>Lactobacillales</taxon>
        <taxon>Lactobacillaceae</taxon>
        <taxon>Nicoliella</taxon>
    </lineage>
</organism>
<dbReference type="InterPro" id="IPR027417">
    <property type="entry name" value="P-loop_NTPase"/>
</dbReference>
<comment type="subcellular location">
    <subcellularLocation>
        <location evidence="3">Cytoplasm</location>
    </subcellularLocation>
</comment>
<dbReference type="SUPFAM" id="SSF52540">
    <property type="entry name" value="P-loop containing nucleoside triphosphate hydrolases"/>
    <property type="match status" value="1"/>
</dbReference>
<dbReference type="GO" id="GO:0015937">
    <property type="term" value="P:coenzyme A biosynthetic process"/>
    <property type="evidence" value="ECO:0007669"/>
    <property type="project" value="UniProtKB-UniRule"/>
</dbReference>